<comment type="caution">
    <text evidence="2">The sequence shown here is derived from an EMBL/GenBank/DDBJ whole genome shotgun (WGS) entry which is preliminary data.</text>
</comment>
<dbReference type="AlphaFoldDB" id="A0AAD4ZVG4"/>
<accession>A0AAD4ZVG4</accession>
<proteinExistence type="predicted"/>
<evidence type="ECO:0000313" key="2">
    <source>
        <dbReference type="EMBL" id="KAI5355012.1"/>
    </source>
</evidence>
<reference evidence="2 3" key="1">
    <citation type="journal article" date="2022" name="G3 (Bethesda)">
        <title>Whole-genome sequence and methylome profiling of the almond [Prunus dulcis (Mill.) D.A. Webb] cultivar 'Nonpareil'.</title>
        <authorList>
            <person name="D'Amico-Willman K.M."/>
            <person name="Ouma W.Z."/>
            <person name="Meulia T."/>
            <person name="Sideli G.M."/>
            <person name="Gradziel T.M."/>
            <person name="Fresnedo-Ramirez J."/>
        </authorList>
    </citation>
    <scope>NUCLEOTIDE SEQUENCE [LARGE SCALE GENOMIC DNA]</scope>
    <source>
        <strain evidence="2">Clone GOH B32 T37-40</strain>
    </source>
</reference>
<feature type="compositionally biased region" description="Basic and acidic residues" evidence="1">
    <location>
        <begin position="70"/>
        <end position="86"/>
    </location>
</feature>
<name>A0AAD4ZVG4_PRUDU</name>
<evidence type="ECO:0000313" key="3">
    <source>
        <dbReference type="Proteomes" id="UP001054821"/>
    </source>
</evidence>
<feature type="region of interest" description="Disordered" evidence="1">
    <location>
        <begin position="55"/>
        <end position="98"/>
    </location>
</feature>
<dbReference type="Proteomes" id="UP001054821">
    <property type="component" value="Chromosome 1"/>
</dbReference>
<sequence>MSGSLHSTMGRCNSDRNWPKFHFEILPKPRFSKSVSTQQIDPNLCISQLELKQRGRNHTSLTGFGRRRRQRDDGKSPLRTSRDRGRNSWFPTGKARGS</sequence>
<protein>
    <submittedName>
        <fullName evidence="2">Uncharacterized protein</fullName>
    </submittedName>
</protein>
<keyword evidence="3" id="KW-1185">Reference proteome</keyword>
<organism evidence="2 3">
    <name type="scientific">Prunus dulcis</name>
    <name type="common">Almond</name>
    <name type="synonym">Amygdalus dulcis</name>
    <dbReference type="NCBI Taxonomy" id="3755"/>
    <lineage>
        <taxon>Eukaryota</taxon>
        <taxon>Viridiplantae</taxon>
        <taxon>Streptophyta</taxon>
        <taxon>Embryophyta</taxon>
        <taxon>Tracheophyta</taxon>
        <taxon>Spermatophyta</taxon>
        <taxon>Magnoliopsida</taxon>
        <taxon>eudicotyledons</taxon>
        <taxon>Gunneridae</taxon>
        <taxon>Pentapetalae</taxon>
        <taxon>rosids</taxon>
        <taxon>fabids</taxon>
        <taxon>Rosales</taxon>
        <taxon>Rosaceae</taxon>
        <taxon>Amygdaloideae</taxon>
        <taxon>Amygdaleae</taxon>
        <taxon>Prunus</taxon>
    </lineage>
</organism>
<gene>
    <name evidence="2" type="ORF">L3X38_007907</name>
</gene>
<dbReference type="EMBL" id="JAJFAZ020000001">
    <property type="protein sequence ID" value="KAI5355012.1"/>
    <property type="molecule type" value="Genomic_DNA"/>
</dbReference>
<evidence type="ECO:0000256" key="1">
    <source>
        <dbReference type="SAM" id="MobiDB-lite"/>
    </source>
</evidence>